<keyword evidence="9" id="KW-1185">Reference proteome</keyword>
<protein>
    <recommendedName>
        <fullName evidence="2">protein-tyrosine-phosphatase</fullName>
        <ecNumber evidence="2">3.1.3.48</ecNumber>
    </recommendedName>
</protein>
<dbReference type="PRINTS" id="PR00716">
    <property type="entry name" value="MPIPHPHTASE"/>
</dbReference>
<evidence type="ECO:0000313" key="8">
    <source>
        <dbReference type="EnsemblProtists" id="PYU1_T007229"/>
    </source>
</evidence>
<proteinExistence type="inferred from homology"/>
<feature type="domain" description="Rhodanese" evidence="7">
    <location>
        <begin position="10"/>
        <end position="116"/>
    </location>
</feature>
<dbReference type="Proteomes" id="UP000019132">
    <property type="component" value="Unassembled WGS sequence"/>
</dbReference>
<evidence type="ECO:0000256" key="4">
    <source>
        <dbReference type="ARBA" id="ARBA00022801"/>
    </source>
</evidence>
<comment type="similarity">
    <text evidence="1">Belongs to the MPI phosphatase family.</text>
</comment>
<sequence>MLLNGDFDAHLASFALIDCRFSYEYDGGKLKGSQSLCDPARVEEQFLWSPSKDCKRTALIFYCEFSANRAPKMLRHVRNLDRWIHAEKYPELFYPELYLIDGGYKHCYETIKVLKT</sequence>
<evidence type="ECO:0000256" key="1">
    <source>
        <dbReference type="ARBA" id="ARBA00011065"/>
    </source>
</evidence>
<dbReference type="InterPro" id="IPR000751">
    <property type="entry name" value="MPI_Phosphatase"/>
</dbReference>
<evidence type="ECO:0000256" key="6">
    <source>
        <dbReference type="ARBA" id="ARBA00023306"/>
    </source>
</evidence>
<dbReference type="InParanoid" id="K3WQI7"/>
<dbReference type="STRING" id="431595.K3WQI7"/>
<evidence type="ECO:0000256" key="5">
    <source>
        <dbReference type="ARBA" id="ARBA00022912"/>
    </source>
</evidence>
<reference evidence="8" key="3">
    <citation type="submission" date="2015-02" db="UniProtKB">
        <authorList>
            <consortium name="EnsemblProtists"/>
        </authorList>
    </citation>
    <scope>IDENTIFICATION</scope>
    <source>
        <strain evidence="8">DAOM BR144</strain>
    </source>
</reference>
<name>K3WQI7_GLOUD</name>
<dbReference type="InterPro" id="IPR001763">
    <property type="entry name" value="Rhodanese-like_dom"/>
</dbReference>
<keyword evidence="4" id="KW-0378">Hydrolase</keyword>
<reference evidence="9" key="1">
    <citation type="journal article" date="2010" name="Genome Biol.">
        <title>Genome sequence of the necrotrophic plant pathogen Pythium ultimum reveals original pathogenicity mechanisms and effector repertoire.</title>
        <authorList>
            <person name="Levesque C.A."/>
            <person name="Brouwer H."/>
            <person name="Cano L."/>
            <person name="Hamilton J.P."/>
            <person name="Holt C."/>
            <person name="Huitema E."/>
            <person name="Raffaele S."/>
            <person name="Robideau G.P."/>
            <person name="Thines M."/>
            <person name="Win J."/>
            <person name="Zerillo M.M."/>
            <person name="Beakes G.W."/>
            <person name="Boore J.L."/>
            <person name="Busam D."/>
            <person name="Dumas B."/>
            <person name="Ferriera S."/>
            <person name="Fuerstenberg S.I."/>
            <person name="Gachon C.M."/>
            <person name="Gaulin E."/>
            <person name="Govers F."/>
            <person name="Grenville-Briggs L."/>
            <person name="Horner N."/>
            <person name="Hostetler J."/>
            <person name="Jiang R.H."/>
            <person name="Johnson J."/>
            <person name="Krajaejun T."/>
            <person name="Lin H."/>
            <person name="Meijer H.J."/>
            <person name="Moore B."/>
            <person name="Morris P."/>
            <person name="Phuntmart V."/>
            <person name="Puiu D."/>
            <person name="Shetty J."/>
            <person name="Stajich J.E."/>
            <person name="Tripathy S."/>
            <person name="Wawra S."/>
            <person name="van West P."/>
            <person name="Whitty B.R."/>
            <person name="Coutinho P.M."/>
            <person name="Henrissat B."/>
            <person name="Martin F."/>
            <person name="Thomas P.D."/>
            <person name="Tyler B.M."/>
            <person name="De Vries R.P."/>
            <person name="Kamoun S."/>
            <person name="Yandell M."/>
            <person name="Tisserat N."/>
            <person name="Buell C.R."/>
        </authorList>
    </citation>
    <scope>NUCLEOTIDE SEQUENCE</scope>
    <source>
        <strain evidence="9">DAOM:BR144</strain>
    </source>
</reference>
<evidence type="ECO:0000313" key="9">
    <source>
        <dbReference type="Proteomes" id="UP000019132"/>
    </source>
</evidence>
<dbReference type="SUPFAM" id="SSF52821">
    <property type="entry name" value="Rhodanese/Cell cycle control phosphatase"/>
    <property type="match status" value="1"/>
</dbReference>
<dbReference type="HOGENOM" id="CLU_2101833_0_0_1"/>
<organism evidence="8 9">
    <name type="scientific">Globisporangium ultimum (strain ATCC 200006 / CBS 805.95 / DAOM BR144)</name>
    <name type="common">Pythium ultimum</name>
    <dbReference type="NCBI Taxonomy" id="431595"/>
    <lineage>
        <taxon>Eukaryota</taxon>
        <taxon>Sar</taxon>
        <taxon>Stramenopiles</taxon>
        <taxon>Oomycota</taxon>
        <taxon>Peronosporomycetes</taxon>
        <taxon>Pythiales</taxon>
        <taxon>Pythiaceae</taxon>
        <taxon>Globisporangium</taxon>
    </lineage>
</organism>
<dbReference type="GO" id="GO:0005634">
    <property type="term" value="C:nucleus"/>
    <property type="evidence" value="ECO:0007669"/>
    <property type="project" value="TreeGrafter"/>
</dbReference>
<dbReference type="PANTHER" id="PTHR10828:SF17">
    <property type="entry name" value="PROTEIN-TYROSINE-PHOSPHATASE"/>
    <property type="match status" value="1"/>
</dbReference>
<dbReference type="AlphaFoldDB" id="K3WQI7"/>
<keyword evidence="6" id="KW-0131">Cell cycle</keyword>
<dbReference type="SMART" id="SM00450">
    <property type="entry name" value="RHOD"/>
    <property type="match status" value="1"/>
</dbReference>
<dbReference type="PROSITE" id="PS50206">
    <property type="entry name" value="RHODANESE_3"/>
    <property type="match status" value="1"/>
</dbReference>
<accession>K3WQI7</accession>
<dbReference type="GO" id="GO:0005737">
    <property type="term" value="C:cytoplasm"/>
    <property type="evidence" value="ECO:0007669"/>
    <property type="project" value="TreeGrafter"/>
</dbReference>
<dbReference type="GO" id="GO:0110032">
    <property type="term" value="P:positive regulation of G2/MI transition of meiotic cell cycle"/>
    <property type="evidence" value="ECO:0007669"/>
    <property type="project" value="TreeGrafter"/>
</dbReference>
<dbReference type="GO" id="GO:0010971">
    <property type="term" value="P:positive regulation of G2/M transition of mitotic cell cycle"/>
    <property type="evidence" value="ECO:0007669"/>
    <property type="project" value="TreeGrafter"/>
</dbReference>
<keyword evidence="5" id="KW-0904">Protein phosphatase</keyword>
<reference evidence="9" key="2">
    <citation type="submission" date="2010-04" db="EMBL/GenBank/DDBJ databases">
        <authorList>
            <person name="Buell R."/>
            <person name="Hamilton J."/>
            <person name="Hostetler J."/>
        </authorList>
    </citation>
    <scope>NUCLEOTIDE SEQUENCE [LARGE SCALE GENOMIC DNA]</scope>
    <source>
        <strain evidence="9">DAOM:BR144</strain>
    </source>
</reference>
<keyword evidence="3" id="KW-0132">Cell division</keyword>
<dbReference type="EMBL" id="GL376629">
    <property type="status" value="NOT_ANNOTATED_CDS"/>
    <property type="molecule type" value="Genomic_DNA"/>
</dbReference>
<dbReference type="EC" id="3.1.3.48" evidence="2"/>
<evidence type="ECO:0000256" key="3">
    <source>
        <dbReference type="ARBA" id="ARBA00022618"/>
    </source>
</evidence>
<dbReference type="GO" id="GO:0051301">
    <property type="term" value="P:cell division"/>
    <property type="evidence" value="ECO:0007669"/>
    <property type="project" value="UniProtKB-KW"/>
</dbReference>
<evidence type="ECO:0000256" key="2">
    <source>
        <dbReference type="ARBA" id="ARBA00013064"/>
    </source>
</evidence>
<dbReference type="GO" id="GO:0004725">
    <property type="term" value="F:protein tyrosine phosphatase activity"/>
    <property type="evidence" value="ECO:0007669"/>
    <property type="project" value="UniProtKB-EC"/>
</dbReference>
<dbReference type="GO" id="GO:0000086">
    <property type="term" value="P:G2/M transition of mitotic cell cycle"/>
    <property type="evidence" value="ECO:0007669"/>
    <property type="project" value="TreeGrafter"/>
</dbReference>
<dbReference type="eggNOG" id="KOG3772">
    <property type="taxonomic scope" value="Eukaryota"/>
</dbReference>
<dbReference type="InterPro" id="IPR036873">
    <property type="entry name" value="Rhodanese-like_dom_sf"/>
</dbReference>
<dbReference type="Gene3D" id="3.40.250.10">
    <property type="entry name" value="Rhodanese-like domain"/>
    <property type="match status" value="1"/>
</dbReference>
<dbReference type="PANTHER" id="PTHR10828">
    <property type="entry name" value="M-PHASE INDUCER PHOSPHATASE DUAL SPECIFICITY PHOSPHATASE CDC25"/>
    <property type="match status" value="1"/>
</dbReference>
<evidence type="ECO:0000259" key="7">
    <source>
        <dbReference type="PROSITE" id="PS50206"/>
    </source>
</evidence>
<dbReference type="EnsemblProtists" id="PYU1_T007229">
    <property type="protein sequence ID" value="PYU1_T007229"/>
    <property type="gene ID" value="PYU1_G007214"/>
</dbReference>
<dbReference type="VEuPathDB" id="FungiDB:PYU1_G007214"/>
<dbReference type="Pfam" id="PF00581">
    <property type="entry name" value="Rhodanese"/>
    <property type="match status" value="1"/>
</dbReference>